<evidence type="ECO:0000313" key="5">
    <source>
        <dbReference type="Proteomes" id="UP000073492"/>
    </source>
</evidence>
<dbReference type="SUPFAM" id="SSF50685">
    <property type="entry name" value="Barwin-like endoglucanases"/>
    <property type="match status" value="1"/>
</dbReference>
<evidence type="ECO:0000256" key="2">
    <source>
        <dbReference type="SAM" id="MobiDB-lite"/>
    </source>
</evidence>
<dbReference type="AlphaFoldDB" id="A0A139I5P0"/>
<feature type="compositionally biased region" description="Pro residues" evidence="2">
    <location>
        <begin position="123"/>
        <end position="138"/>
    </location>
</feature>
<organism evidence="4 5">
    <name type="scientific">Pseudocercospora musae</name>
    <dbReference type="NCBI Taxonomy" id="113226"/>
    <lineage>
        <taxon>Eukaryota</taxon>
        <taxon>Fungi</taxon>
        <taxon>Dikarya</taxon>
        <taxon>Ascomycota</taxon>
        <taxon>Pezizomycotina</taxon>
        <taxon>Dothideomycetes</taxon>
        <taxon>Dothideomycetidae</taxon>
        <taxon>Mycosphaerellales</taxon>
        <taxon>Mycosphaerellaceae</taxon>
        <taxon>Pseudocercospora</taxon>
    </lineage>
</organism>
<proteinExistence type="predicted"/>
<gene>
    <name evidence="4" type="ORF">AC579_8655</name>
</gene>
<dbReference type="EMBL" id="LFZO01000290">
    <property type="protein sequence ID" value="KXT10047.1"/>
    <property type="molecule type" value="Genomic_DNA"/>
</dbReference>
<evidence type="ECO:0000256" key="3">
    <source>
        <dbReference type="SAM" id="SignalP"/>
    </source>
</evidence>
<dbReference type="STRING" id="113226.A0A139I5P0"/>
<dbReference type="Gene3D" id="2.40.40.10">
    <property type="entry name" value="RlpA-like domain"/>
    <property type="match status" value="1"/>
</dbReference>
<dbReference type="PRINTS" id="PR01217">
    <property type="entry name" value="PRICHEXTENSN"/>
</dbReference>
<feature type="compositionally biased region" description="Low complexity" evidence="2">
    <location>
        <begin position="139"/>
        <end position="181"/>
    </location>
</feature>
<feature type="signal peptide" evidence="3">
    <location>
        <begin position="1"/>
        <end position="21"/>
    </location>
</feature>
<reference evidence="4 5" key="1">
    <citation type="submission" date="2015-07" db="EMBL/GenBank/DDBJ databases">
        <title>Comparative genomics of the Sigatoka disease complex on banana suggests a link between parallel evolutionary changes in Pseudocercospora fijiensis and Pseudocercospora eumusae and increased virulence on the banana host.</title>
        <authorList>
            <person name="Chang T.-C."/>
            <person name="Salvucci A."/>
            <person name="Crous P.W."/>
            <person name="Stergiopoulos I."/>
        </authorList>
    </citation>
    <scope>NUCLEOTIDE SEQUENCE [LARGE SCALE GENOMIC DNA]</scope>
    <source>
        <strain evidence="4 5">CBS 116634</strain>
    </source>
</reference>
<feature type="compositionally biased region" description="Low complexity" evidence="2">
    <location>
        <begin position="113"/>
        <end position="122"/>
    </location>
</feature>
<dbReference type="InterPro" id="IPR051477">
    <property type="entry name" value="Expansin_CellWall"/>
</dbReference>
<dbReference type="Proteomes" id="UP000073492">
    <property type="component" value="Unassembled WGS sequence"/>
</dbReference>
<protein>
    <recommendedName>
        <fullName evidence="6">RlpA-like protein double-psi beta-barrel domain-containing protein</fullName>
    </recommendedName>
</protein>
<feature type="chain" id="PRO_5007297180" description="RlpA-like protein double-psi beta-barrel domain-containing protein" evidence="3">
    <location>
        <begin position="22"/>
        <end position="303"/>
    </location>
</feature>
<dbReference type="CDD" id="cd22191">
    <property type="entry name" value="DPBB_RlpA_EXP_N-like"/>
    <property type="match status" value="1"/>
</dbReference>
<sequence length="303" mass="30801">MFTNSIIAAAATAALLNLVAAVPMADQHPHPHHHHHPAHKRDYIWFTLTEVEIETIAVTKTVWIEPGETPPTYQQKPEPYGAPPSSPSSPAPPAYTPASSSSSSSSPAPPAYTPASSSSSSSSPPPPPAYTPPPPTPPTSTYVAPAPTTPSTTAVPSTTAAAGSGSGSGSAAAPASYGASSSGGSSGALGYGIAKSGTSFTGDLTWYDVGMGACGETSTPDQPIVAISEAIFDSYPNGGNPNNSPLCGKYITITGKDGKAHKAKIVDRCPGCKQSDLDLSQDFFNLVTNNGDGRVGGMSWTMD</sequence>
<keyword evidence="5" id="KW-1185">Reference proteome</keyword>
<dbReference type="PANTHER" id="PTHR31836:SF28">
    <property type="entry name" value="SRCR DOMAIN-CONTAINING PROTEIN-RELATED"/>
    <property type="match status" value="1"/>
</dbReference>
<dbReference type="PANTHER" id="PTHR31836">
    <property type="match status" value="1"/>
</dbReference>
<dbReference type="OrthoDB" id="623670at2759"/>
<evidence type="ECO:0000313" key="4">
    <source>
        <dbReference type="EMBL" id="KXT10047.1"/>
    </source>
</evidence>
<keyword evidence="1 3" id="KW-0732">Signal</keyword>
<name>A0A139I5P0_9PEZI</name>
<accession>A0A139I5P0</accession>
<evidence type="ECO:0000256" key="1">
    <source>
        <dbReference type="ARBA" id="ARBA00022729"/>
    </source>
</evidence>
<feature type="compositionally biased region" description="Low complexity" evidence="2">
    <location>
        <begin position="96"/>
        <end position="106"/>
    </location>
</feature>
<feature type="compositionally biased region" description="Pro residues" evidence="2">
    <location>
        <begin position="80"/>
        <end position="95"/>
    </location>
</feature>
<dbReference type="InterPro" id="IPR036908">
    <property type="entry name" value="RlpA-like_sf"/>
</dbReference>
<feature type="region of interest" description="Disordered" evidence="2">
    <location>
        <begin position="66"/>
        <end position="181"/>
    </location>
</feature>
<comment type="caution">
    <text evidence="4">The sequence shown here is derived from an EMBL/GenBank/DDBJ whole genome shotgun (WGS) entry which is preliminary data.</text>
</comment>
<evidence type="ECO:0008006" key="6">
    <source>
        <dbReference type="Google" id="ProtNLM"/>
    </source>
</evidence>